<evidence type="ECO:0000256" key="1">
    <source>
        <dbReference type="SAM" id="MobiDB-lite"/>
    </source>
</evidence>
<feature type="compositionally biased region" description="Basic and acidic residues" evidence="1">
    <location>
        <begin position="174"/>
        <end position="188"/>
    </location>
</feature>
<dbReference type="EMBL" id="KE145353">
    <property type="protein sequence ID" value="EPE36477.1"/>
    <property type="molecule type" value="Genomic_DNA"/>
</dbReference>
<name>S3DDH6_GLAL2</name>
<evidence type="ECO:0000313" key="3">
    <source>
        <dbReference type="Proteomes" id="UP000016922"/>
    </source>
</evidence>
<feature type="compositionally biased region" description="Acidic residues" evidence="1">
    <location>
        <begin position="236"/>
        <end position="268"/>
    </location>
</feature>
<dbReference type="KEGG" id="glz:GLAREA_05815"/>
<dbReference type="AlphaFoldDB" id="S3DDH6"/>
<accession>S3DDH6</accession>
<proteinExistence type="predicted"/>
<evidence type="ECO:0000313" key="2">
    <source>
        <dbReference type="EMBL" id="EPE36477.1"/>
    </source>
</evidence>
<reference evidence="2 3" key="1">
    <citation type="journal article" date="2013" name="BMC Genomics">
        <title>Genomics-driven discovery of the pneumocandin biosynthetic gene cluster in the fungus Glarea lozoyensis.</title>
        <authorList>
            <person name="Chen L."/>
            <person name="Yue Q."/>
            <person name="Zhang X."/>
            <person name="Xiang M."/>
            <person name="Wang C."/>
            <person name="Li S."/>
            <person name="Che Y."/>
            <person name="Ortiz-Lopez F.J."/>
            <person name="Bills G.F."/>
            <person name="Liu X."/>
            <person name="An Z."/>
        </authorList>
    </citation>
    <scope>NUCLEOTIDE SEQUENCE [LARGE SCALE GENOMIC DNA]</scope>
    <source>
        <strain evidence="3">ATCC 20868 / MF5171</strain>
    </source>
</reference>
<organism evidence="2 3">
    <name type="scientific">Glarea lozoyensis (strain ATCC 20868 / MF5171)</name>
    <dbReference type="NCBI Taxonomy" id="1116229"/>
    <lineage>
        <taxon>Eukaryota</taxon>
        <taxon>Fungi</taxon>
        <taxon>Dikarya</taxon>
        <taxon>Ascomycota</taxon>
        <taxon>Pezizomycotina</taxon>
        <taxon>Leotiomycetes</taxon>
        <taxon>Helotiales</taxon>
        <taxon>Helotiaceae</taxon>
        <taxon>Glarea</taxon>
    </lineage>
</organism>
<dbReference type="OrthoDB" id="10315551at2759"/>
<protein>
    <submittedName>
        <fullName evidence="2">Uncharacterized protein</fullName>
    </submittedName>
</protein>
<feature type="compositionally biased region" description="Basic and acidic residues" evidence="1">
    <location>
        <begin position="222"/>
        <end position="235"/>
    </location>
</feature>
<gene>
    <name evidence="2" type="ORF">GLAREA_05815</name>
</gene>
<dbReference type="HOGENOM" id="CLU_1165929_0_0_1"/>
<feature type="region of interest" description="Disordered" evidence="1">
    <location>
        <begin position="166"/>
        <end position="268"/>
    </location>
</feature>
<dbReference type="RefSeq" id="XP_008077295.1">
    <property type="nucleotide sequence ID" value="XM_008079104.1"/>
</dbReference>
<keyword evidence="3" id="KW-1185">Reference proteome</keyword>
<dbReference type="STRING" id="1116229.S3DDH6"/>
<dbReference type="GeneID" id="19464869"/>
<sequence length="268" mass="29094">MPASVEHGVVVENGIEISMATTSNENETGGITSEGPTLWTTNLSDCTAIATFDPEAESEQVARTLYHSRGGRVPDAWYTNLARMLDGEHTTYVIVANGDVSGDEASFESVHLTPLKENLIAAMENEGKETGNLVFKIFFSEAEDDDQKRLVRRSFAIDESGFWGRAAVGGDVPSKFDDGNKAADHHNDNDEEQGEAGDNDAEGGEEEEDDFGNDQTNESDDEKAGDAAVDARGEGDPAEEQYDSGDKEEDQPTEASEEKEDKEDVEEE</sequence>
<dbReference type="Proteomes" id="UP000016922">
    <property type="component" value="Unassembled WGS sequence"/>
</dbReference>
<feature type="compositionally biased region" description="Acidic residues" evidence="1">
    <location>
        <begin position="189"/>
        <end position="221"/>
    </location>
</feature>